<dbReference type="AlphaFoldDB" id="A0AAV8RJ09"/>
<dbReference type="SUPFAM" id="SSF54928">
    <property type="entry name" value="RNA-binding domain, RBD"/>
    <property type="match status" value="1"/>
</dbReference>
<protein>
    <recommendedName>
        <fullName evidence="3">RRM domain-containing protein</fullName>
    </recommendedName>
</protein>
<accession>A0AAV8RJ09</accession>
<dbReference type="SMART" id="SM00360">
    <property type="entry name" value="RRM"/>
    <property type="match status" value="1"/>
</dbReference>
<dbReference type="InterPro" id="IPR012677">
    <property type="entry name" value="Nucleotide-bd_a/b_plait_sf"/>
</dbReference>
<dbReference type="Pfam" id="PF00076">
    <property type="entry name" value="RRM_1"/>
    <property type="match status" value="1"/>
</dbReference>
<dbReference type="PANTHER" id="PTHR10501">
    <property type="entry name" value="U1 SMALL NUCLEAR RIBONUCLEOPROTEIN A/U2 SMALL NUCLEAR RIBONUCLEOPROTEIN B"/>
    <property type="match status" value="1"/>
</dbReference>
<dbReference type="Gene3D" id="3.30.70.330">
    <property type="match status" value="1"/>
</dbReference>
<evidence type="ECO:0000256" key="2">
    <source>
        <dbReference type="PROSITE-ProRule" id="PRU00176"/>
    </source>
</evidence>
<evidence type="ECO:0000313" key="5">
    <source>
        <dbReference type="Proteomes" id="UP001222027"/>
    </source>
</evidence>
<organism evidence="4 5">
    <name type="scientific">Ensete ventricosum</name>
    <name type="common">Abyssinian banana</name>
    <name type="synonym">Musa ensete</name>
    <dbReference type="NCBI Taxonomy" id="4639"/>
    <lineage>
        <taxon>Eukaryota</taxon>
        <taxon>Viridiplantae</taxon>
        <taxon>Streptophyta</taxon>
        <taxon>Embryophyta</taxon>
        <taxon>Tracheophyta</taxon>
        <taxon>Spermatophyta</taxon>
        <taxon>Magnoliopsida</taxon>
        <taxon>Liliopsida</taxon>
        <taxon>Zingiberales</taxon>
        <taxon>Musaceae</taxon>
        <taxon>Ensete</taxon>
    </lineage>
</organism>
<proteinExistence type="predicted"/>
<keyword evidence="5" id="KW-1185">Reference proteome</keyword>
<evidence type="ECO:0000313" key="4">
    <source>
        <dbReference type="EMBL" id="KAJ8498827.1"/>
    </source>
</evidence>
<comment type="caution">
    <text evidence="4">The sequence shown here is derived from an EMBL/GenBank/DDBJ whole genome shotgun (WGS) entry which is preliminary data.</text>
</comment>
<dbReference type="Proteomes" id="UP001222027">
    <property type="component" value="Unassembled WGS sequence"/>
</dbReference>
<dbReference type="InterPro" id="IPR000504">
    <property type="entry name" value="RRM_dom"/>
</dbReference>
<evidence type="ECO:0000256" key="1">
    <source>
        <dbReference type="ARBA" id="ARBA00022884"/>
    </source>
</evidence>
<gene>
    <name evidence="4" type="ORF">OPV22_009379</name>
</gene>
<reference evidence="4 5" key="1">
    <citation type="submission" date="2022-12" db="EMBL/GenBank/DDBJ databases">
        <title>Chromosome-scale assembly of the Ensete ventricosum genome.</title>
        <authorList>
            <person name="Dussert Y."/>
            <person name="Stocks J."/>
            <person name="Wendawek A."/>
            <person name="Woldeyes F."/>
            <person name="Nichols R.A."/>
            <person name="Borrell J.S."/>
        </authorList>
    </citation>
    <scope>NUCLEOTIDE SEQUENCE [LARGE SCALE GENOMIC DNA]</scope>
    <source>
        <strain evidence="5">cv. Maze</strain>
        <tissue evidence="4">Seeds</tissue>
    </source>
</reference>
<dbReference type="PROSITE" id="PS50102">
    <property type="entry name" value="RRM"/>
    <property type="match status" value="1"/>
</dbReference>
<dbReference type="EMBL" id="JAQQAF010000003">
    <property type="protein sequence ID" value="KAJ8498827.1"/>
    <property type="molecule type" value="Genomic_DNA"/>
</dbReference>
<sequence>MADAYWRYGDARQQAVAAAMPPPAATLKRPRLDYHDMPSGSDMLGYYVLEDERTVNRAIRDTESLGASYDRYLRDGISSYAAGQPVRPVGGGISHQPVDDRRMMTIGALDGQGGRRPEPPLPPDASNTLFVEGLPADCTRREVSHIFRPFVGFEEVRLVNKESRQPRGDPIILCFVDFTTAAQAAIALEALQVLHEIVQGGENILVSVDLLLFQLHQLEAAVRSLSWSEVIWWASWQATLIMGFPFPGSVNTGGFCDETLR</sequence>
<dbReference type="GO" id="GO:0003723">
    <property type="term" value="F:RNA binding"/>
    <property type="evidence" value="ECO:0007669"/>
    <property type="project" value="UniProtKB-UniRule"/>
</dbReference>
<name>A0AAV8RJ09_ENSVE</name>
<evidence type="ECO:0000259" key="3">
    <source>
        <dbReference type="PROSITE" id="PS50102"/>
    </source>
</evidence>
<keyword evidence="1 2" id="KW-0694">RNA-binding</keyword>
<dbReference type="InterPro" id="IPR035979">
    <property type="entry name" value="RBD_domain_sf"/>
</dbReference>
<feature type="domain" description="RRM" evidence="3">
    <location>
        <begin position="127"/>
        <end position="207"/>
    </location>
</feature>